<dbReference type="Proteomes" id="UP000593562">
    <property type="component" value="Unassembled WGS sequence"/>
</dbReference>
<accession>A0A7J7BYV8</accession>
<dbReference type="EMBL" id="JAAARO010000022">
    <property type="protein sequence ID" value="KAF5726716.1"/>
    <property type="molecule type" value="Genomic_DNA"/>
</dbReference>
<protein>
    <recommendedName>
        <fullName evidence="4">DUF868 family protein</fullName>
    </recommendedName>
</protein>
<feature type="compositionally biased region" description="Low complexity" evidence="1">
    <location>
        <begin position="269"/>
        <end position="284"/>
    </location>
</feature>
<organism evidence="2 3">
    <name type="scientific">Tripterygium wilfordii</name>
    <name type="common">Thunder God vine</name>
    <dbReference type="NCBI Taxonomy" id="458696"/>
    <lineage>
        <taxon>Eukaryota</taxon>
        <taxon>Viridiplantae</taxon>
        <taxon>Streptophyta</taxon>
        <taxon>Embryophyta</taxon>
        <taxon>Tracheophyta</taxon>
        <taxon>Spermatophyta</taxon>
        <taxon>Magnoliopsida</taxon>
        <taxon>eudicotyledons</taxon>
        <taxon>Gunneridae</taxon>
        <taxon>Pentapetalae</taxon>
        <taxon>rosids</taxon>
        <taxon>fabids</taxon>
        <taxon>Celastrales</taxon>
        <taxon>Celastraceae</taxon>
        <taxon>Tripterygium</taxon>
    </lineage>
</organism>
<dbReference type="AlphaFoldDB" id="A0A7J7BYV8"/>
<dbReference type="InterPro" id="IPR008586">
    <property type="entry name" value="DUF868_pln"/>
</dbReference>
<dbReference type="PANTHER" id="PTHR31972">
    <property type="entry name" value="EXPRESSED PROTEIN"/>
    <property type="match status" value="1"/>
</dbReference>
<evidence type="ECO:0008006" key="4">
    <source>
        <dbReference type="Google" id="ProtNLM"/>
    </source>
</evidence>
<name>A0A7J7BYV8_TRIWF</name>
<feature type="region of interest" description="Disordered" evidence="1">
    <location>
        <begin position="269"/>
        <end position="293"/>
    </location>
</feature>
<gene>
    <name evidence="2" type="ORF">HS088_TW22G00398</name>
</gene>
<proteinExistence type="predicted"/>
<evidence type="ECO:0000313" key="3">
    <source>
        <dbReference type="Proteomes" id="UP000593562"/>
    </source>
</evidence>
<feature type="region of interest" description="Disordered" evidence="1">
    <location>
        <begin position="1"/>
        <end position="22"/>
    </location>
</feature>
<sequence>MHESIGIPACFTSGEKQTDDPVGMTRSGQSMYISVYQTKIAGECRLITITWCKNLLLHGLYVSVQGPGGNEHYQCKVELKPWNFWRKQGSSQFIVDGRRVEVVWDFRAAKFKGETEPRSGYYVAIVSEEEVVLLLGDMKKDAYRKTGCRPSLIEPILVSRREHVFGKKKFITRVKLNEKGKSQEISIECNSGICSNSNNNSSVDGFDPEMEIRLDGKLAIHVKHLHWKFRGKESIHESKTKVEVYWDVHDWLFGSGARHGLFIFRPITSSSSASPPSSESTEPSVHPAEEEISEISNGSSGFCLFLYAWKLE</sequence>
<evidence type="ECO:0000313" key="2">
    <source>
        <dbReference type="EMBL" id="KAF5726716.1"/>
    </source>
</evidence>
<keyword evidence="3" id="KW-1185">Reference proteome</keyword>
<comment type="caution">
    <text evidence="2">The sequence shown here is derived from an EMBL/GenBank/DDBJ whole genome shotgun (WGS) entry which is preliminary data.</text>
</comment>
<evidence type="ECO:0000256" key="1">
    <source>
        <dbReference type="SAM" id="MobiDB-lite"/>
    </source>
</evidence>
<dbReference type="InParanoid" id="A0A7J7BYV8"/>
<dbReference type="Pfam" id="PF05910">
    <property type="entry name" value="DUF868"/>
    <property type="match status" value="1"/>
</dbReference>
<reference evidence="2 3" key="1">
    <citation type="journal article" date="2020" name="Nat. Commun.">
        <title>Genome of Tripterygium wilfordii and identification of cytochrome P450 involved in triptolide biosynthesis.</title>
        <authorList>
            <person name="Tu L."/>
            <person name="Su P."/>
            <person name="Zhang Z."/>
            <person name="Gao L."/>
            <person name="Wang J."/>
            <person name="Hu T."/>
            <person name="Zhou J."/>
            <person name="Zhang Y."/>
            <person name="Zhao Y."/>
            <person name="Liu Y."/>
            <person name="Song Y."/>
            <person name="Tong Y."/>
            <person name="Lu Y."/>
            <person name="Yang J."/>
            <person name="Xu C."/>
            <person name="Jia M."/>
            <person name="Peters R.J."/>
            <person name="Huang L."/>
            <person name="Gao W."/>
        </authorList>
    </citation>
    <scope>NUCLEOTIDE SEQUENCE [LARGE SCALE GENOMIC DNA]</scope>
    <source>
        <strain evidence="3">cv. XIE 37</strain>
        <tissue evidence="2">Leaf</tissue>
    </source>
</reference>
<dbReference type="PANTHER" id="PTHR31972:SF11">
    <property type="entry name" value="DUF868 DOMAIN-CONTAINING PROTEIN"/>
    <property type="match status" value="1"/>
</dbReference>